<keyword evidence="6 12" id="KW-0964">Secreted</keyword>
<keyword evidence="8 12" id="KW-0460">Magnesium</keyword>
<feature type="active site" description="Proton donor" evidence="12 13">
    <location>
        <position position="205"/>
    </location>
</feature>
<evidence type="ECO:0000313" key="19">
    <source>
        <dbReference type="EMBL" id="NHO38297.1"/>
    </source>
</evidence>
<feature type="domain" description="Enolase N-terminal" evidence="17">
    <location>
        <begin position="4"/>
        <end position="134"/>
    </location>
</feature>
<evidence type="ECO:0000256" key="1">
    <source>
        <dbReference type="ARBA" id="ARBA00005031"/>
    </source>
</evidence>
<feature type="binding site" evidence="14">
    <location>
        <position position="155"/>
    </location>
    <ligand>
        <name>substrate</name>
    </ligand>
</feature>
<comment type="cofactor">
    <cofactor evidence="12">
        <name>Mg(2+)</name>
        <dbReference type="ChEBI" id="CHEBI:18420"/>
    </cofactor>
    <text evidence="12">Binds a second Mg(2+) ion via substrate during catalysis.</text>
</comment>
<evidence type="ECO:0000256" key="10">
    <source>
        <dbReference type="ARBA" id="ARBA00023239"/>
    </source>
</evidence>
<dbReference type="FunFam" id="3.20.20.120:FF:000001">
    <property type="entry name" value="Enolase"/>
    <property type="match status" value="1"/>
</dbReference>
<dbReference type="Proteomes" id="UP000657200">
    <property type="component" value="Unassembled WGS sequence"/>
</dbReference>
<keyword evidence="5 12" id="KW-0963">Cytoplasm</keyword>
<dbReference type="GO" id="GO:0004634">
    <property type="term" value="F:phosphopyruvate hydratase activity"/>
    <property type="evidence" value="ECO:0007669"/>
    <property type="project" value="UniProtKB-UniRule"/>
</dbReference>
<dbReference type="SFLD" id="SFLDF00002">
    <property type="entry name" value="enolase"/>
    <property type="match status" value="1"/>
</dbReference>
<gene>
    <name evidence="12 18" type="primary">eno</name>
    <name evidence="18" type="ORF">AGA_1572</name>
    <name evidence="19" type="ORF">GOB80_01140</name>
</gene>
<dbReference type="NCBIfam" id="TIGR01060">
    <property type="entry name" value="eno"/>
    <property type="match status" value="1"/>
</dbReference>
<comment type="similarity">
    <text evidence="2 12">Belongs to the enolase family.</text>
</comment>
<dbReference type="PRINTS" id="PR00148">
    <property type="entry name" value="ENOLASE"/>
</dbReference>
<dbReference type="UniPathway" id="UPA00109">
    <property type="reaction ID" value="UER00187"/>
</dbReference>
<comment type="catalytic activity">
    <reaction evidence="12">
        <text>(2R)-2-phosphoglycerate = phosphoenolpyruvate + H2O</text>
        <dbReference type="Rhea" id="RHEA:10164"/>
        <dbReference type="ChEBI" id="CHEBI:15377"/>
        <dbReference type="ChEBI" id="CHEBI:58289"/>
        <dbReference type="ChEBI" id="CHEBI:58702"/>
        <dbReference type="EC" id="4.2.1.11"/>
    </reaction>
</comment>
<dbReference type="RefSeq" id="WP_059023660.1">
    <property type="nucleotide sequence ID" value="NZ_LN609302.1"/>
</dbReference>
<dbReference type="InterPro" id="IPR020809">
    <property type="entry name" value="Enolase_CS"/>
</dbReference>
<feature type="binding site" evidence="12">
    <location>
        <position position="388"/>
    </location>
    <ligand>
        <name>(2R)-2-phosphoglycerate</name>
        <dbReference type="ChEBI" id="CHEBI:58289"/>
    </ligand>
</feature>
<dbReference type="InterPro" id="IPR020810">
    <property type="entry name" value="Enolase_C"/>
</dbReference>
<dbReference type="PATRIC" id="fig|431306.5.peg.1598"/>
<feature type="binding site" evidence="12">
    <location>
        <position position="367"/>
    </location>
    <ligand>
        <name>(2R)-2-phosphoglycerate</name>
        <dbReference type="ChEBI" id="CHEBI:58289"/>
    </ligand>
</feature>
<name>A0A0U5F762_9PROT</name>
<keyword evidence="10 12" id="KW-0456">Lyase</keyword>
<evidence type="ECO:0000256" key="14">
    <source>
        <dbReference type="PIRSR" id="PIRSR001400-2"/>
    </source>
</evidence>
<evidence type="ECO:0000313" key="21">
    <source>
        <dbReference type="Proteomes" id="UP000657200"/>
    </source>
</evidence>
<evidence type="ECO:0000256" key="5">
    <source>
        <dbReference type="ARBA" id="ARBA00022490"/>
    </source>
</evidence>
<sequence length="426" mass="45159">MSAIVDIIAREILDSRGNPTVEVDVELASGAKGRAAVPSGASTGAHEAVELRDGDARRYGGKGVLRAIENIESEILPTLQGAESSDQIDIDNAMIDLDGTPNKSRMGANAILGVSLAIAKATAAELEVPLYRYIGGAFAHILPVPMMNIVNGGQHADNPIDIQEFMIQPVGAPTVADAIRWGSEIFAQLKKALSAAGLNTNVGDEGGFAPALKSADEALGFITRAVEAAGYRPGQDVTFALDCASTEFFKNGQYVMEGEGKSFDSAGMATYLEDLVSRYPIVSIEDGMAEDDWEGWALLTQTLGKKVQLVGDDLFVTNPERLNRGIKAGIANSLLVKVNQIGTLTETLQAVEMAHRAGYTAVMSHRSGETEDSTIADLAVATNCGQIKTGSLSRSDRTAKYNQLIRIEQELVTAAQYAGRSILKNG</sequence>
<dbReference type="SFLD" id="SFLDG00178">
    <property type="entry name" value="enolase"/>
    <property type="match status" value="1"/>
</dbReference>
<evidence type="ECO:0000256" key="7">
    <source>
        <dbReference type="ARBA" id="ARBA00022723"/>
    </source>
</evidence>
<evidence type="ECO:0000256" key="11">
    <source>
        <dbReference type="ARBA" id="ARBA00045763"/>
    </source>
</evidence>
<keyword evidence="7 12" id="KW-0479">Metal-binding</keyword>
<dbReference type="PROSITE" id="PS00164">
    <property type="entry name" value="ENOLASE"/>
    <property type="match status" value="1"/>
</dbReference>
<dbReference type="GO" id="GO:0009986">
    <property type="term" value="C:cell surface"/>
    <property type="evidence" value="ECO:0007669"/>
    <property type="project" value="UniProtKB-SubCell"/>
</dbReference>
<dbReference type="InterPro" id="IPR029017">
    <property type="entry name" value="Enolase-like_N"/>
</dbReference>
<evidence type="ECO:0000256" key="9">
    <source>
        <dbReference type="ARBA" id="ARBA00023152"/>
    </source>
</evidence>
<evidence type="ECO:0000256" key="13">
    <source>
        <dbReference type="PIRSR" id="PIRSR001400-1"/>
    </source>
</evidence>
<dbReference type="FunFam" id="3.30.390.10:FF:000001">
    <property type="entry name" value="Enolase"/>
    <property type="match status" value="1"/>
</dbReference>
<evidence type="ECO:0000313" key="18">
    <source>
        <dbReference type="EMBL" id="CEF55708.1"/>
    </source>
</evidence>
<dbReference type="GO" id="GO:0005576">
    <property type="term" value="C:extracellular region"/>
    <property type="evidence" value="ECO:0007669"/>
    <property type="project" value="UniProtKB-SubCell"/>
</dbReference>
<dbReference type="STRING" id="431306.AGA_1572"/>
<dbReference type="HAMAP" id="MF_00318">
    <property type="entry name" value="Enolase"/>
    <property type="match status" value="1"/>
</dbReference>
<dbReference type="InterPro" id="IPR036849">
    <property type="entry name" value="Enolase-like_C_sf"/>
</dbReference>
<evidence type="ECO:0000256" key="12">
    <source>
        <dbReference type="HAMAP-Rule" id="MF_00318"/>
    </source>
</evidence>
<feature type="binding site" evidence="14">
    <location>
        <begin position="364"/>
        <end position="367"/>
    </location>
    <ligand>
        <name>substrate</name>
    </ligand>
</feature>
<evidence type="ECO:0000259" key="17">
    <source>
        <dbReference type="SMART" id="SM01193"/>
    </source>
</evidence>
<feature type="binding site" evidence="12">
    <location>
        <position position="163"/>
    </location>
    <ligand>
        <name>(2R)-2-phosphoglycerate</name>
        <dbReference type="ChEBI" id="CHEBI:58289"/>
    </ligand>
</feature>
<evidence type="ECO:0000313" key="20">
    <source>
        <dbReference type="Proteomes" id="UP000068250"/>
    </source>
</evidence>
<dbReference type="GO" id="GO:0006096">
    <property type="term" value="P:glycolytic process"/>
    <property type="evidence" value="ECO:0007669"/>
    <property type="project" value="UniProtKB-UniRule"/>
</dbReference>
<dbReference type="PANTHER" id="PTHR11902:SF1">
    <property type="entry name" value="ENOLASE"/>
    <property type="match status" value="1"/>
</dbReference>
<feature type="domain" description="Enolase C-terminal TIM barrel" evidence="16">
    <location>
        <begin position="139"/>
        <end position="425"/>
    </location>
</feature>
<feature type="binding site" evidence="12 15">
    <location>
        <position position="242"/>
    </location>
    <ligand>
        <name>Mg(2+)</name>
        <dbReference type="ChEBI" id="CHEBI:18420"/>
    </ligand>
</feature>
<dbReference type="GO" id="GO:0000287">
    <property type="term" value="F:magnesium ion binding"/>
    <property type="evidence" value="ECO:0007669"/>
    <property type="project" value="UniProtKB-UniRule"/>
</dbReference>
<evidence type="ECO:0000256" key="4">
    <source>
        <dbReference type="ARBA" id="ARBA00017068"/>
    </source>
</evidence>
<dbReference type="SUPFAM" id="SSF51604">
    <property type="entry name" value="Enolase C-terminal domain-like"/>
    <property type="match status" value="1"/>
</dbReference>
<feature type="binding site" evidence="14">
    <location>
        <position position="164"/>
    </location>
    <ligand>
        <name>substrate</name>
    </ligand>
</feature>
<dbReference type="EMBL" id="LN609302">
    <property type="protein sequence ID" value="CEF55708.1"/>
    <property type="molecule type" value="Genomic_DNA"/>
</dbReference>
<dbReference type="Pfam" id="PF00113">
    <property type="entry name" value="Enolase_C"/>
    <property type="match status" value="1"/>
</dbReference>
<reference evidence="19 21" key="3">
    <citation type="journal article" date="2020" name="Int. J. Syst. Evol. Microbiol.">
        <title>Novel acetic acid bacteria from cider fermentations: Acetobacter conturbans sp. nov. and Acetobacter fallax sp. nov.</title>
        <authorList>
            <person name="Sombolestani A.S."/>
            <person name="Cleenwerck I."/>
            <person name="Cnockaert M."/>
            <person name="Borremans W."/>
            <person name="Wieme A.D."/>
            <person name="De Vuyst L."/>
            <person name="Vandamme P."/>
        </authorList>
    </citation>
    <scope>NUCLEOTIDE SEQUENCE [LARGE SCALE GENOMIC DNA]</scope>
    <source>
        <strain evidence="19 21">LMG 23848</strain>
    </source>
</reference>
<feature type="binding site" evidence="14">
    <location>
        <position position="388"/>
    </location>
    <ligand>
        <name>substrate</name>
    </ligand>
</feature>
<dbReference type="SUPFAM" id="SSF54826">
    <property type="entry name" value="Enolase N-terminal domain-like"/>
    <property type="match status" value="1"/>
</dbReference>
<dbReference type="PIRSF" id="PIRSF001400">
    <property type="entry name" value="Enolase"/>
    <property type="match status" value="1"/>
</dbReference>
<reference evidence="18" key="1">
    <citation type="submission" date="2014-09" db="EMBL/GenBank/DDBJ databases">
        <authorList>
            <person name="Magalhaes I.L.F."/>
            <person name="Oliveira U."/>
            <person name="Santos F.R."/>
            <person name="Vidigal T.H.D.A."/>
            <person name="Brescovit A.D."/>
            <person name="Santos A.J."/>
        </authorList>
    </citation>
    <scope>NUCLEOTIDE SEQUENCE</scope>
    <source>
        <strain evidence="18">LMG 23848T</strain>
    </source>
</reference>
<evidence type="ECO:0000256" key="3">
    <source>
        <dbReference type="ARBA" id="ARBA00012058"/>
    </source>
</evidence>
<feature type="binding site" evidence="12 15">
    <location>
        <position position="312"/>
    </location>
    <ligand>
        <name>Mg(2+)</name>
        <dbReference type="ChEBI" id="CHEBI:18420"/>
    </ligand>
</feature>
<dbReference type="CDD" id="cd03313">
    <property type="entry name" value="enolase"/>
    <property type="match status" value="1"/>
</dbReference>
<keyword evidence="9 12" id="KW-0324">Glycolysis</keyword>
<comment type="function">
    <text evidence="11 12">Catalyzes the reversible conversion of 2-phosphoglycerate (2-PG) into phosphoenolpyruvate (PEP). It is essential for the degradation of carbohydrates via glycolysis.</text>
</comment>
<dbReference type="InterPro" id="IPR000941">
    <property type="entry name" value="Enolase"/>
</dbReference>
<dbReference type="PANTHER" id="PTHR11902">
    <property type="entry name" value="ENOLASE"/>
    <property type="match status" value="1"/>
</dbReference>
<feature type="binding site" evidence="12">
    <location>
        <position position="366"/>
    </location>
    <ligand>
        <name>(2R)-2-phosphoglycerate</name>
        <dbReference type="ChEBI" id="CHEBI:58289"/>
    </ligand>
</feature>
<dbReference type="GO" id="GO:0000015">
    <property type="term" value="C:phosphopyruvate hydratase complex"/>
    <property type="evidence" value="ECO:0007669"/>
    <property type="project" value="InterPro"/>
</dbReference>
<comment type="subcellular location">
    <subcellularLocation>
        <location evidence="12">Cytoplasm</location>
    </subcellularLocation>
    <subcellularLocation>
        <location evidence="12">Secreted</location>
    </subcellularLocation>
    <subcellularLocation>
        <location evidence="12">Cell surface</location>
    </subcellularLocation>
    <text evidence="12">Fractions of enolase are present in both the cytoplasm and on the cell surface.</text>
</comment>
<accession>A0A0U5F762</accession>
<dbReference type="SMART" id="SM01192">
    <property type="entry name" value="Enolase_C"/>
    <property type="match status" value="1"/>
</dbReference>
<dbReference type="Gene3D" id="3.20.20.120">
    <property type="entry name" value="Enolase-like C-terminal domain"/>
    <property type="match status" value="1"/>
</dbReference>
<dbReference type="Gene3D" id="3.30.390.10">
    <property type="entry name" value="Enolase-like, N-terminal domain"/>
    <property type="match status" value="1"/>
</dbReference>
<organism evidence="18 20">
    <name type="scientific">Acetobacter ghanensis</name>
    <dbReference type="NCBI Taxonomy" id="431306"/>
    <lineage>
        <taxon>Bacteria</taxon>
        <taxon>Pseudomonadati</taxon>
        <taxon>Pseudomonadota</taxon>
        <taxon>Alphaproteobacteria</taxon>
        <taxon>Acetobacterales</taxon>
        <taxon>Acetobacteraceae</taxon>
        <taxon>Acetobacter</taxon>
    </lineage>
</organism>
<evidence type="ECO:0000259" key="16">
    <source>
        <dbReference type="SMART" id="SM01192"/>
    </source>
</evidence>
<feature type="active site" description="Proton acceptor" evidence="12 13">
    <location>
        <position position="337"/>
    </location>
</feature>
<evidence type="ECO:0000256" key="8">
    <source>
        <dbReference type="ARBA" id="ARBA00022842"/>
    </source>
</evidence>
<comment type="cofactor">
    <cofactor evidence="15">
        <name>Mg(2+)</name>
        <dbReference type="ChEBI" id="CHEBI:18420"/>
    </cofactor>
    <text evidence="15">Mg(2+) is required for catalysis and for stabilizing the dimer.</text>
</comment>
<dbReference type="EMBL" id="WOTE01000001">
    <property type="protein sequence ID" value="NHO38297.1"/>
    <property type="molecule type" value="Genomic_DNA"/>
</dbReference>
<dbReference type="SFLD" id="SFLDS00001">
    <property type="entry name" value="Enolase"/>
    <property type="match status" value="1"/>
</dbReference>
<feature type="binding site" evidence="14">
    <location>
        <position position="312"/>
    </location>
    <ligand>
        <name>substrate</name>
    </ligand>
</feature>
<dbReference type="OrthoDB" id="9804716at2"/>
<dbReference type="InterPro" id="IPR020811">
    <property type="entry name" value="Enolase_N"/>
</dbReference>
<proteinExistence type="inferred from homology"/>
<comment type="pathway">
    <text evidence="1 12">Carbohydrate degradation; glycolysis; pyruvate from D-glyceraldehyde 3-phosphate: step 4/5.</text>
</comment>
<evidence type="ECO:0000256" key="15">
    <source>
        <dbReference type="PIRSR" id="PIRSR001400-3"/>
    </source>
</evidence>
<keyword evidence="21" id="KW-1185">Reference proteome</keyword>
<feature type="binding site" evidence="12">
    <location>
        <position position="337"/>
    </location>
    <ligand>
        <name>(2R)-2-phosphoglycerate</name>
        <dbReference type="ChEBI" id="CHEBI:58289"/>
    </ligand>
</feature>
<reference evidence="20" key="2">
    <citation type="submission" date="2014-09" db="EMBL/GenBank/DDBJ databases">
        <authorList>
            <person name="Illeghems K.G."/>
        </authorList>
    </citation>
    <scope>NUCLEOTIDE SEQUENCE [LARGE SCALE GENOMIC DNA]</scope>
    <source>
        <strain evidence="20">LMG 23848T</strain>
    </source>
</reference>
<dbReference type="EC" id="4.2.1.11" evidence="3 12"/>
<feature type="binding site" evidence="14">
    <location>
        <position position="285"/>
    </location>
    <ligand>
        <name>substrate</name>
    </ligand>
</feature>
<dbReference type="AlphaFoldDB" id="A0A0U5F762"/>
<protein>
    <recommendedName>
        <fullName evidence="4 12">Enolase</fullName>
        <ecNumber evidence="3 12">4.2.1.11</ecNumber>
    </recommendedName>
    <alternativeName>
        <fullName evidence="12">2-phospho-D-glycerate hydro-lyase</fullName>
    </alternativeName>
    <alternativeName>
        <fullName evidence="12">2-phosphoglycerate dehydratase</fullName>
    </alternativeName>
</protein>
<dbReference type="SMART" id="SM01193">
    <property type="entry name" value="Enolase_N"/>
    <property type="match status" value="1"/>
</dbReference>
<dbReference type="Pfam" id="PF03952">
    <property type="entry name" value="Enolase_N"/>
    <property type="match status" value="1"/>
</dbReference>
<dbReference type="Proteomes" id="UP000068250">
    <property type="component" value="Chromosome I"/>
</dbReference>
<evidence type="ECO:0000256" key="6">
    <source>
        <dbReference type="ARBA" id="ARBA00022525"/>
    </source>
</evidence>
<feature type="binding site" evidence="12 15">
    <location>
        <position position="285"/>
    </location>
    <ligand>
        <name>Mg(2+)</name>
        <dbReference type="ChEBI" id="CHEBI:18420"/>
    </ligand>
</feature>
<evidence type="ECO:0000256" key="2">
    <source>
        <dbReference type="ARBA" id="ARBA00009604"/>
    </source>
</evidence>